<dbReference type="InterPro" id="IPR011050">
    <property type="entry name" value="Pectin_lyase_fold/virulence"/>
</dbReference>
<dbReference type="EMBL" id="JFHE01000002">
    <property type="protein sequence ID" value="KDR36756.1"/>
    <property type="molecule type" value="Genomic_DNA"/>
</dbReference>
<dbReference type="Gene3D" id="2.160.20.10">
    <property type="entry name" value="Single-stranded right-handed beta-helix, Pectin lyase-like"/>
    <property type="match status" value="1"/>
</dbReference>
<evidence type="ECO:0000259" key="2">
    <source>
        <dbReference type="Pfam" id="PF13229"/>
    </source>
</evidence>
<dbReference type="AlphaFoldDB" id="A0A069PHD8"/>
<name>A0A069PHD8_9BURK</name>
<dbReference type="eggNOG" id="COG5434">
    <property type="taxonomic scope" value="Bacteria"/>
</dbReference>
<evidence type="ECO:0000256" key="1">
    <source>
        <dbReference type="SAM" id="SignalP"/>
    </source>
</evidence>
<dbReference type="STRING" id="1071679.BG57_10215"/>
<comment type="caution">
    <text evidence="4">The sequence shown here is derived from an EMBL/GenBank/DDBJ whole genome shotgun (WGS) entry which is preliminary data.</text>
</comment>
<dbReference type="Proteomes" id="UP000597138">
    <property type="component" value="Unassembled WGS sequence"/>
</dbReference>
<reference evidence="3" key="4">
    <citation type="submission" date="2024-05" db="EMBL/GenBank/DDBJ databases">
        <authorList>
            <person name="Sun Q."/>
            <person name="Zhou Y."/>
        </authorList>
    </citation>
    <scope>NUCLEOTIDE SEQUENCE</scope>
    <source>
        <strain evidence="3">CGMCC 1.11013</strain>
    </source>
</reference>
<dbReference type="InterPro" id="IPR012334">
    <property type="entry name" value="Pectin_lyas_fold"/>
</dbReference>
<accession>A0A069PHD8</accession>
<dbReference type="Proteomes" id="UP000027439">
    <property type="component" value="Unassembled WGS sequence"/>
</dbReference>
<dbReference type="SUPFAM" id="SSF51126">
    <property type="entry name" value="Pectin lyase-like"/>
    <property type="match status" value="1"/>
</dbReference>
<proteinExistence type="predicted"/>
<dbReference type="RefSeq" id="WP_035960062.1">
    <property type="nucleotide sequence ID" value="NZ_BMEG01000005.1"/>
</dbReference>
<organism evidence="4 5">
    <name type="scientific">Caballeronia grimmiae</name>
    <dbReference type="NCBI Taxonomy" id="1071679"/>
    <lineage>
        <taxon>Bacteria</taxon>
        <taxon>Pseudomonadati</taxon>
        <taxon>Pseudomonadota</taxon>
        <taxon>Betaproteobacteria</taxon>
        <taxon>Burkholderiales</taxon>
        <taxon>Burkholderiaceae</taxon>
        <taxon>Caballeronia</taxon>
    </lineage>
</organism>
<dbReference type="OrthoDB" id="253409at2"/>
<keyword evidence="1" id="KW-0732">Signal</keyword>
<feature type="chain" id="PRO_5001664281" description="Right handed beta helix domain-containing protein" evidence="1">
    <location>
        <begin position="28"/>
        <end position="334"/>
    </location>
</feature>
<keyword evidence="6" id="KW-1185">Reference proteome</keyword>
<reference evidence="4 5" key="2">
    <citation type="submission" date="2014-03" db="EMBL/GenBank/DDBJ databases">
        <title>Draft Genome Sequences of Four Burkholderia Strains.</title>
        <authorList>
            <person name="Liu X.Y."/>
            <person name="Li C.X."/>
            <person name="Xu J.H."/>
        </authorList>
    </citation>
    <scope>NUCLEOTIDE SEQUENCE [LARGE SCALE GENOMIC DNA]</scope>
    <source>
        <strain evidence="4 5">R27</strain>
    </source>
</reference>
<reference evidence="3" key="1">
    <citation type="journal article" date="2014" name="Int. J. Syst. Evol. Microbiol.">
        <title>Complete genome of a new Firmicutes species belonging to the dominant human colonic microbiota ('Ruminococcus bicirculans') reveals two chromosomes and a selective capacity to utilize plant glucans.</title>
        <authorList>
            <consortium name="NISC Comparative Sequencing Program"/>
            <person name="Wegmann U."/>
            <person name="Louis P."/>
            <person name="Goesmann A."/>
            <person name="Henrissat B."/>
            <person name="Duncan S.H."/>
            <person name="Flint H.J."/>
        </authorList>
    </citation>
    <scope>NUCLEOTIDE SEQUENCE</scope>
    <source>
        <strain evidence="3">CGMCC 1.11013</strain>
    </source>
</reference>
<evidence type="ECO:0000313" key="4">
    <source>
        <dbReference type="EMBL" id="KDR36756.1"/>
    </source>
</evidence>
<feature type="signal peptide" evidence="1">
    <location>
        <begin position="1"/>
        <end position="27"/>
    </location>
</feature>
<dbReference type="InterPro" id="IPR039448">
    <property type="entry name" value="Beta_helix"/>
</dbReference>
<protein>
    <recommendedName>
        <fullName evidence="2">Right handed beta helix domain-containing protein</fullName>
    </recommendedName>
</protein>
<gene>
    <name evidence="4" type="ORF">BG57_10215</name>
    <name evidence="3" type="ORF">GCM10010985_35400</name>
</gene>
<dbReference type="EMBL" id="BMEG01000005">
    <property type="protein sequence ID" value="GGD77784.1"/>
    <property type="molecule type" value="Genomic_DNA"/>
</dbReference>
<feature type="domain" description="Right handed beta helix" evidence="2">
    <location>
        <begin position="140"/>
        <end position="238"/>
    </location>
</feature>
<reference evidence="6" key="3">
    <citation type="journal article" date="2019" name="Int. J. Syst. Evol. Microbiol.">
        <title>The Global Catalogue of Microorganisms (GCM) 10K type strain sequencing project: providing services to taxonomists for standard genome sequencing and annotation.</title>
        <authorList>
            <consortium name="The Broad Institute Genomics Platform"/>
            <consortium name="The Broad Institute Genome Sequencing Center for Infectious Disease"/>
            <person name="Wu L."/>
            <person name="Ma J."/>
        </authorList>
    </citation>
    <scope>NUCLEOTIDE SEQUENCE [LARGE SCALE GENOMIC DNA]</scope>
    <source>
        <strain evidence="6">CGMCC 1.11013</strain>
    </source>
</reference>
<sequence>MRKRRLALKLIASGALVKTLAETPVLAADIVRSSAFGVKGDGTTNDRMRLQAAIDASVDKTLVIDGRCRIDAKGLDLRSGSRVRFEPGASIKLLAHNTPFYQIIRIWDVTNVVLENAALDGSKELNAATPKRRDEGYGMGISIAGSTNVTVRSAVTTACWGDGVYIANSYRSPHVPPEDIRLIEHRASDCRRQGVSIISGRNITLERCTWQNIAGTAPSAGLDIEPNSNRDVLENIRVVDPVTRNCKIGILVFLAEIPGPLAKHVDITISGHRDEGSSDNAFSVSGLDTKGFVVKGRVESRSPTWIDSRLASVENVDYDKRGPTIVVTGLRLIR</sequence>
<evidence type="ECO:0000313" key="3">
    <source>
        <dbReference type="EMBL" id="GGD77784.1"/>
    </source>
</evidence>
<dbReference type="Pfam" id="PF13229">
    <property type="entry name" value="Beta_helix"/>
    <property type="match status" value="1"/>
</dbReference>
<evidence type="ECO:0000313" key="6">
    <source>
        <dbReference type="Proteomes" id="UP000597138"/>
    </source>
</evidence>
<evidence type="ECO:0000313" key="5">
    <source>
        <dbReference type="Proteomes" id="UP000027439"/>
    </source>
</evidence>